<feature type="chain" id="PRO_5023065409" evidence="1">
    <location>
        <begin position="24"/>
        <end position="234"/>
    </location>
</feature>
<accession>A0A5C5V274</accession>
<dbReference type="EMBL" id="SIHJ01000003">
    <property type="protein sequence ID" value="TWT32501.1"/>
    <property type="molecule type" value="Genomic_DNA"/>
</dbReference>
<dbReference type="AlphaFoldDB" id="A0A5C5V274"/>
<gene>
    <name evidence="2" type="ORF">KOR34_42640</name>
</gene>
<dbReference type="Proteomes" id="UP000316714">
    <property type="component" value="Unassembled WGS sequence"/>
</dbReference>
<evidence type="ECO:0000256" key="1">
    <source>
        <dbReference type="SAM" id="SignalP"/>
    </source>
</evidence>
<reference evidence="2 3" key="1">
    <citation type="submission" date="2019-02" db="EMBL/GenBank/DDBJ databases">
        <title>Deep-cultivation of Planctomycetes and their phenomic and genomic characterization uncovers novel biology.</title>
        <authorList>
            <person name="Wiegand S."/>
            <person name="Jogler M."/>
            <person name="Boedeker C."/>
            <person name="Pinto D."/>
            <person name="Vollmers J."/>
            <person name="Rivas-Marin E."/>
            <person name="Kohn T."/>
            <person name="Peeters S.H."/>
            <person name="Heuer A."/>
            <person name="Rast P."/>
            <person name="Oberbeckmann S."/>
            <person name="Bunk B."/>
            <person name="Jeske O."/>
            <person name="Meyerdierks A."/>
            <person name="Storesund J.E."/>
            <person name="Kallscheuer N."/>
            <person name="Luecker S."/>
            <person name="Lage O.M."/>
            <person name="Pohl T."/>
            <person name="Merkel B.J."/>
            <person name="Hornburger P."/>
            <person name="Mueller R.-W."/>
            <person name="Bruemmer F."/>
            <person name="Labrenz M."/>
            <person name="Spormann A.M."/>
            <person name="Op Den Camp H."/>
            <person name="Overmann J."/>
            <person name="Amann R."/>
            <person name="Jetten M.S.M."/>
            <person name="Mascher T."/>
            <person name="Medema M.H."/>
            <person name="Devos D.P."/>
            <person name="Kaster A.-K."/>
            <person name="Ovreas L."/>
            <person name="Rohde M."/>
            <person name="Galperin M.Y."/>
            <person name="Jogler C."/>
        </authorList>
    </citation>
    <scope>NUCLEOTIDE SEQUENCE [LARGE SCALE GENOMIC DNA]</scope>
    <source>
        <strain evidence="2 3">KOR34</strain>
    </source>
</reference>
<name>A0A5C5V274_9BACT</name>
<keyword evidence="1" id="KW-0732">Signal</keyword>
<evidence type="ECO:0000313" key="2">
    <source>
        <dbReference type="EMBL" id="TWT32501.1"/>
    </source>
</evidence>
<feature type="signal peptide" evidence="1">
    <location>
        <begin position="1"/>
        <end position="23"/>
    </location>
</feature>
<sequence length="234" mass="26666" precursor="true">MSASRTLSLVAVASLIAASPAAAQTAGYFQPVNLSSGFSVEPRHSSTALEGALRGRAKVIESLGKYRVYDAQANILNQQARGLSYENDVKQTETLYRKQYLWRQHREEERAREIQRDALGKELLAQRRATYYRDTYRLDADQLNRTTGRVSWPESLDHDQFASTRSQIDFLFRQRSRYPAGSDDPFAGRILKLTEQLKADLKEQLADMDPTDYADAQKFVRGLMYEVQYPTELG</sequence>
<organism evidence="2 3">
    <name type="scientific">Posidoniimonas corsicana</name>
    <dbReference type="NCBI Taxonomy" id="1938618"/>
    <lineage>
        <taxon>Bacteria</taxon>
        <taxon>Pseudomonadati</taxon>
        <taxon>Planctomycetota</taxon>
        <taxon>Planctomycetia</taxon>
        <taxon>Pirellulales</taxon>
        <taxon>Lacipirellulaceae</taxon>
        <taxon>Posidoniimonas</taxon>
    </lineage>
</organism>
<evidence type="ECO:0000313" key="3">
    <source>
        <dbReference type="Proteomes" id="UP000316714"/>
    </source>
</evidence>
<protein>
    <submittedName>
        <fullName evidence="2">Uncharacterized protein</fullName>
    </submittedName>
</protein>
<dbReference type="RefSeq" id="WP_146567921.1">
    <property type="nucleotide sequence ID" value="NZ_SIHJ01000003.1"/>
</dbReference>
<dbReference type="OrthoDB" id="291789at2"/>
<comment type="caution">
    <text evidence="2">The sequence shown here is derived from an EMBL/GenBank/DDBJ whole genome shotgun (WGS) entry which is preliminary data.</text>
</comment>
<proteinExistence type="predicted"/>
<keyword evidence="3" id="KW-1185">Reference proteome</keyword>